<feature type="compositionally biased region" description="Low complexity" evidence="1">
    <location>
        <begin position="78"/>
        <end position="98"/>
    </location>
</feature>
<feature type="region of interest" description="Disordered" evidence="1">
    <location>
        <begin position="54"/>
        <end position="99"/>
    </location>
</feature>
<evidence type="ECO:0000313" key="2">
    <source>
        <dbReference type="EMBL" id="JAE36681.1"/>
    </source>
</evidence>
<reference evidence="2" key="2">
    <citation type="journal article" date="2015" name="Data Brief">
        <title>Shoot transcriptome of the giant reed, Arundo donax.</title>
        <authorList>
            <person name="Barrero R.A."/>
            <person name="Guerrero F.D."/>
            <person name="Moolhuijzen P."/>
            <person name="Goolsby J.A."/>
            <person name="Tidwell J."/>
            <person name="Bellgard S.E."/>
            <person name="Bellgard M.I."/>
        </authorList>
    </citation>
    <scope>NUCLEOTIDE SEQUENCE</scope>
    <source>
        <tissue evidence="2">Shoot tissue taken approximately 20 cm above the soil surface</tissue>
    </source>
</reference>
<reference evidence="2" key="1">
    <citation type="submission" date="2014-09" db="EMBL/GenBank/DDBJ databases">
        <authorList>
            <person name="Magalhaes I.L.F."/>
            <person name="Oliveira U."/>
            <person name="Santos F.R."/>
            <person name="Vidigal T.H.D.A."/>
            <person name="Brescovit A.D."/>
            <person name="Santos A.J."/>
        </authorList>
    </citation>
    <scope>NUCLEOTIDE SEQUENCE</scope>
    <source>
        <tissue evidence="2">Shoot tissue taken approximately 20 cm above the soil surface</tissue>
    </source>
</reference>
<evidence type="ECO:0000256" key="1">
    <source>
        <dbReference type="SAM" id="MobiDB-lite"/>
    </source>
</evidence>
<organism evidence="2">
    <name type="scientific">Arundo donax</name>
    <name type="common">Giant reed</name>
    <name type="synonym">Donax arundinaceus</name>
    <dbReference type="NCBI Taxonomy" id="35708"/>
    <lineage>
        <taxon>Eukaryota</taxon>
        <taxon>Viridiplantae</taxon>
        <taxon>Streptophyta</taxon>
        <taxon>Embryophyta</taxon>
        <taxon>Tracheophyta</taxon>
        <taxon>Spermatophyta</taxon>
        <taxon>Magnoliopsida</taxon>
        <taxon>Liliopsida</taxon>
        <taxon>Poales</taxon>
        <taxon>Poaceae</taxon>
        <taxon>PACMAD clade</taxon>
        <taxon>Arundinoideae</taxon>
        <taxon>Arundineae</taxon>
        <taxon>Arundo</taxon>
    </lineage>
</organism>
<feature type="region of interest" description="Disordered" evidence="1">
    <location>
        <begin position="123"/>
        <end position="154"/>
    </location>
</feature>
<sequence>MATNPGNGNRRHGAAGRQGLESACSASCSMWTNPVARMTPAANALAATNAALSVRSTRRFRPARGRPTPSTPATSIDAMATSFSRSATASSRHSAPSAFSISSAQLAVESDAAISSLPRVKNWPTCQRKPASAMAGESNPARIGRTKISERSLL</sequence>
<proteinExistence type="predicted"/>
<name>A0A0A9HP79_ARUDO</name>
<accession>A0A0A9HP79</accession>
<protein>
    <submittedName>
        <fullName evidence="2">Uncharacterized protein</fullName>
    </submittedName>
</protein>
<dbReference type="EMBL" id="GBRH01161215">
    <property type="protein sequence ID" value="JAE36681.1"/>
    <property type="molecule type" value="Transcribed_RNA"/>
</dbReference>
<dbReference type="AlphaFoldDB" id="A0A0A9HP79"/>